<feature type="compositionally biased region" description="Low complexity" evidence="7">
    <location>
        <begin position="515"/>
        <end position="531"/>
    </location>
</feature>
<evidence type="ECO:0000259" key="9">
    <source>
        <dbReference type="PROSITE" id="PS50103"/>
    </source>
</evidence>
<dbReference type="GO" id="GO:0008270">
    <property type="term" value="F:zinc ion binding"/>
    <property type="evidence" value="ECO:0007669"/>
    <property type="project" value="UniProtKB-KW"/>
</dbReference>
<dbReference type="Pfam" id="PF00642">
    <property type="entry name" value="zf-CCCH"/>
    <property type="match status" value="1"/>
</dbReference>
<keyword evidence="11" id="KW-1185">Reference proteome</keyword>
<evidence type="ECO:0000256" key="7">
    <source>
        <dbReference type="SAM" id="MobiDB-lite"/>
    </source>
</evidence>
<dbReference type="OrthoDB" id="443401at2759"/>
<feature type="domain" description="RRM" evidence="8">
    <location>
        <begin position="446"/>
        <end position="516"/>
    </location>
</feature>
<comment type="caution">
    <text evidence="10">The sequence shown here is derived from an EMBL/GenBank/DDBJ whole genome shotgun (WGS) entry which is preliminary data.</text>
</comment>
<sequence length="552" mass="60059">MRDSQDMRRMNNGQQQDGRGRGRGGARGRGGRPRQQCRDYNERGYCMRGDSCPYDHGTDRIILDDRALKGQFGGHASPGGMPPSIGQPPFYGTPNAFDSNHMVFYFLSAGMPPGNEGFAAENAGFSGGRPEPNVPGIEGGAPFISQRGARGGRGGPRGRGRGGFQASGGRSHHNRHNSTIIVENIPPEHCVIDKVNEYFKQFGTITNISLQPETSKAVIQYSNHAEADAAYSSPEVIFNNRFVKVYWQKTENKDQEGAAVTTPPKPAQPKTFEPSPEVVAAKAAEFAKLKEAKAKQQQARMQTMLELQKSKEQLIQKQIEEQKMLMEKLANAKTPEERSAIKQALNDIVNGASSPAPTPTFAPTAEAPDTSSEAAQTEEGKKEETAEELKAKLARLEAEAAALGLHGASPRGRGRGRGGYYATRGRGSWPRGGAVQKSYRLDNRTTKLMVKNLPQEEKDKLRQHFEQFGQLESVSYKDDIGSLVVQFKNRREAEVALARGANTLQGNALEMAWYNEPASESSNRESSAPSEGGSQNASPAAEVVSTEPVAQQ</sequence>
<protein>
    <submittedName>
        <fullName evidence="10">Uncharacterized protein</fullName>
    </submittedName>
</protein>
<evidence type="ECO:0000313" key="11">
    <source>
        <dbReference type="Proteomes" id="UP000654370"/>
    </source>
</evidence>
<dbReference type="GO" id="GO:0005634">
    <property type="term" value="C:nucleus"/>
    <property type="evidence" value="ECO:0007669"/>
    <property type="project" value="TreeGrafter"/>
</dbReference>
<evidence type="ECO:0000256" key="4">
    <source>
        <dbReference type="ARBA" id="ARBA00022884"/>
    </source>
</evidence>
<evidence type="ECO:0000313" key="10">
    <source>
        <dbReference type="EMBL" id="KAG2174857.1"/>
    </source>
</evidence>
<feature type="domain" description="C3H1-type" evidence="9">
    <location>
        <begin position="31"/>
        <end position="59"/>
    </location>
</feature>
<dbReference type="GO" id="GO:0003723">
    <property type="term" value="F:RNA binding"/>
    <property type="evidence" value="ECO:0007669"/>
    <property type="project" value="UniProtKB-UniRule"/>
</dbReference>
<feature type="region of interest" description="Disordered" evidence="7">
    <location>
        <begin position="253"/>
        <end position="274"/>
    </location>
</feature>
<evidence type="ECO:0000256" key="3">
    <source>
        <dbReference type="ARBA" id="ARBA00022833"/>
    </source>
</evidence>
<feature type="compositionally biased region" description="Basic residues" evidence="7">
    <location>
        <begin position="21"/>
        <end position="32"/>
    </location>
</feature>
<dbReference type="InterPro" id="IPR000571">
    <property type="entry name" value="Znf_CCCH"/>
</dbReference>
<dbReference type="SUPFAM" id="SSF90229">
    <property type="entry name" value="CCCH zinc finger"/>
    <property type="match status" value="1"/>
</dbReference>
<name>A0A8H7PIZ4_MORIS</name>
<dbReference type="EMBL" id="JAEPQZ010000012">
    <property type="protein sequence ID" value="KAG2174857.1"/>
    <property type="molecule type" value="Genomic_DNA"/>
</dbReference>
<dbReference type="AlphaFoldDB" id="A0A8H7PIZ4"/>
<feature type="region of interest" description="Disordered" evidence="7">
    <location>
        <begin position="349"/>
        <end position="389"/>
    </location>
</feature>
<dbReference type="InterPro" id="IPR012677">
    <property type="entry name" value="Nucleotide-bd_a/b_plait_sf"/>
</dbReference>
<organism evidence="10 11">
    <name type="scientific">Mortierella isabellina</name>
    <name type="common">Filamentous fungus</name>
    <name type="synonym">Umbelopsis isabellina</name>
    <dbReference type="NCBI Taxonomy" id="91625"/>
    <lineage>
        <taxon>Eukaryota</taxon>
        <taxon>Fungi</taxon>
        <taxon>Fungi incertae sedis</taxon>
        <taxon>Mucoromycota</taxon>
        <taxon>Mucoromycotina</taxon>
        <taxon>Umbelopsidomycetes</taxon>
        <taxon>Umbelopsidales</taxon>
        <taxon>Umbelopsidaceae</taxon>
        <taxon>Umbelopsis</taxon>
    </lineage>
</organism>
<dbReference type="InterPro" id="IPR000504">
    <property type="entry name" value="RRM_dom"/>
</dbReference>
<dbReference type="InterPro" id="IPR036855">
    <property type="entry name" value="Znf_CCCH_sf"/>
</dbReference>
<evidence type="ECO:0000256" key="6">
    <source>
        <dbReference type="PROSITE-ProRule" id="PRU00723"/>
    </source>
</evidence>
<evidence type="ECO:0000256" key="1">
    <source>
        <dbReference type="ARBA" id="ARBA00022723"/>
    </source>
</evidence>
<dbReference type="SUPFAM" id="SSF54928">
    <property type="entry name" value="RNA-binding domain, RBD"/>
    <property type="match status" value="1"/>
</dbReference>
<gene>
    <name evidence="10" type="ORF">INT43_005919</name>
</gene>
<keyword evidence="1 6" id="KW-0479">Metal-binding</keyword>
<keyword evidence="3 6" id="KW-0862">Zinc</keyword>
<feature type="compositionally biased region" description="Low complexity" evidence="7">
    <location>
        <begin position="359"/>
        <end position="377"/>
    </location>
</feature>
<feature type="region of interest" description="Disordered" evidence="7">
    <location>
        <begin position="148"/>
        <end position="174"/>
    </location>
</feature>
<dbReference type="PROSITE" id="PS50102">
    <property type="entry name" value="RRM"/>
    <property type="match status" value="2"/>
</dbReference>
<dbReference type="CDD" id="cd12257">
    <property type="entry name" value="RRM1_RBM26_like"/>
    <property type="match status" value="1"/>
</dbReference>
<feature type="zinc finger region" description="C3H1-type" evidence="6">
    <location>
        <begin position="31"/>
        <end position="59"/>
    </location>
</feature>
<dbReference type="Gene3D" id="3.30.70.330">
    <property type="match status" value="2"/>
</dbReference>
<evidence type="ECO:0000256" key="5">
    <source>
        <dbReference type="PROSITE-ProRule" id="PRU00176"/>
    </source>
</evidence>
<dbReference type="SMART" id="SM00356">
    <property type="entry name" value="ZnF_C3H1"/>
    <property type="match status" value="1"/>
</dbReference>
<feature type="region of interest" description="Disordered" evidence="7">
    <location>
        <begin position="515"/>
        <end position="552"/>
    </location>
</feature>
<dbReference type="PANTHER" id="PTHR14398">
    <property type="entry name" value="RNA RECOGNITION RRM/RNP DOMAIN"/>
    <property type="match status" value="1"/>
</dbReference>
<keyword evidence="4 5" id="KW-0694">RNA-binding</keyword>
<feature type="domain" description="RRM" evidence="8">
    <location>
        <begin position="178"/>
        <end position="250"/>
    </location>
</feature>
<dbReference type="Proteomes" id="UP000654370">
    <property type="component" value="Unassembled WGS sequence"/>
</dbReference>
<evidence type="ECO:0000259" key="8">
    <source>
        <dbReference type="PROSITE" id="PS50102"/>
    </source>
</evidence>
<reference evidence="10" key="1">
    <citation type="submission" date="2020-12" db="EMBL/GenBank/DDBJ databases">
        <title>Metabolic potential, ecology and presence of endohyphal bacteria is reflected in genomic diversity of Mucoromycotina.</title>
        <authorList>
            <person name="Muszewska A."/>
            <person name="Okrasinska A."/>
            <person name="Steczkiewicz K."/>
            <person name="Drgas O."/>
            <person name="Orlowska M."/>
            <person name="Perlinska-Lenart U."/>
            <person name="Aleksandrzak-Piekarczyk T."/>
            <person name="Szatraj K."/>
            <person name="Zielenkiewicz U."/>
            <person name="Pilsyk S."/>
            <person name="Malc E."/>
            <person name="Mieczkowski P."/>
            <person name="Kruszewska J.S."/>
            <person name="Biernat P."/>
            <person name="Pawlowska J."/>
        </authorList>
    </citation>
    <scope>NUCLEOTIDE SEQUENCE</scope>
    <source>
        <strain evidence="10">WA0000067209</strain>
    </source>
</reference>
<proteinExistence type="predicted"/>
<feature type="compositionally biased region" description="Basic and acidic residues" evidence="7">
    <location>
        <begin position="378"/>
        <end position="389"/>
    </location>
</feature>
<dbReference type="PROSITE" id="PS50103">
    <property type="entry name" value="ZF_C3H1"/>
    <property type="match status" value="1"/>
</dbReference>
<feature type="region of interest" description="Disordered" evidence="7">
    <location>
        <begin position="1"/>
        <end position="37"/>
    </location>
</feature>
<dbReference type="PANTHER" id="PTHR14398:SF0">
    <property type="entry name" value="ZINC FINGER PROTEIN SWM"/>
    <property type="match status" value="1"/>
</dbReference>
<feature type="compositionally biased region" description="Gly residues" evidence="7">
    <location>
        <begin position="149"/>
        <end position="166"/>
    </location>
</feature>
<dbReference type="SMART" id="SM00360">
    <property type="entry name" value="RRM"/>
    <property type="match status" value="2"/>
</dbReference>
<accession>A0A8H7PIZ4</accession>
<keyword evidence="2 6" id="KW-0863">Zinc-finger</keyword>
<dbReference type="InterPro" id="IPR045137">
    <property type="entry name" value="RBM26/27"/>
</dbReference>
<dbReference type="InterPro" id="IPR035979">
    <property type="entry name" value="RBD_domain_sf"/>
</dbReference>
<feature type="region of interest" description="Disordered" evidence="7">
    <location>
        <begin position="405"/>
        <end position="425"/>
    </location>
</feature>
<dbReference type="Pfam" id="PF00076">
    <property type="entry name" value="RRM_1"/>
    <property type="match status" value="1"/>
</dbReference>
<evidence type="ECO:0000256" key="2">
    <source>
        <dbReference type="ARBA" id="ARBA00022771"/>
    </source>
</evidence>